<dbReference type="SMART" id="SM00859">
    <property type="entry name" value="Semialdhyde_dh"/>
    <property type="match status" value="1"/>
</dbReference>
<dbReference type="Gene3D" id="3.40.50.720">
    <property type="entry name" value="NAD(P)-binding Rossmann-like Domain"/>
    <property type="match status" value="1"/>
</dbReference>
<gene>
    <name evidence="16 19" type="primary">asd</name>
    <name evidence="19" type="ORF">DCW48_07490</name>
</gene>
<keyword evidence="11 16" id="KW-0220">Diaminopimelate biosynthesis</keyword>
<dbReference type="Gene3D" id="3.30.360.10">
    <property type="entry name" value="Dihydrodipicolinate Reductase, domain 2"/>
    <property type="match status" value="1"/>
</dbReference>
<dbReference type="GO" id="GO:0050661">
    <property type="term" value="F:NADP binding"/>
    <property type="evidence" value="ECO:0007669"/>
    <property type="project" value="UniProtKB-UniRule"/>
</dbReference>
<dbReference type="Pfam" id="PF02774">
    <property type="entry name" value="Semialdhyde_dhC"/>
    <property type="match status" value="1"/>
</dbReference>
<feature type="binding site" evidence="16">
    <location>
        <position position="268"/>
    </location>
    <ligand>
        <name>substrate</name>
    </ligand>
</feature>
<keyword evidence="12 16" id="KW-0560">Oxidoreductase</keyword>
<evidence type="ECO:0000256" key="2">
    <source>
        <dbReference type="ARBA" id="ARBA00005021"/>
    </source>
</evidence>
<evidence type="ECO:0000259" key="18">
    <source>
        <dbReference type="SMART" id="SM00859"/>
    </source>
</evidence>
<proteinExistence type="inferred from homology"/>
<evidence type="ECO:0000256" key="15">
    <source>
        <dbReference type="ARBA" id="ARBA00047891"/>
    </source>
</evidence>
<comment type="caution">
    <text evidence="19">The sequence shown here is derived from an EMBL/GenBank/DDBJ whole genome shotgun (WGS) entry which is preliminary data.</text>
</comment>
<keyword evidence="14 16" id="KW-0486">Methionine biosynthesis</keyword>
<dbReference type="UniPathway" id="UPA00034">
    <property type="reaction ID" value="UER00016"/>
</dbReference>
<dbReference type="HAMAP" id="MF_02121">
    <property type="entry name" value="ASADH"/>
    <property type="match status" value="1"/>
</dbReference>
<evidence type="ECO:0000256" key="16">
    <source>
        <dbReference type="HAMAP-Rule" id="MF_02121"/>
    </source>
</evidence>
<dbReference type="Proteomes" id="UP000264313">
    <property type="component" value="Unassembled WGS sequence"/>
</dbReference>
<evidence type="ECO:0000256" key="8">
    <source>
        <dbReference type="ARBA" id="ARBA00022605"/>
    </source>
</evidence>
<feature type="binding site" evidence="16">
    <location>
        <position position="73"/>
    </location>
    <ligand>
        <name>NADP(+)</name>
        <dbReference type="ChEBI" id="CHEBI:58349"/>
    </ligand>
</feature>
<dbReference type="CDD" id="cd23938">
    <property type="entry name" value="ASADH_C_bac_like"/>
    <property type="match status" value="1"/>
</dbReference>
<comment type="catalytic activity">
    <reaction evidence="15 16">
        <text>L-aspartate 4-semialdehyde + phosphate + NADP(+) = 4-phospho-L-aspartate + NADPH + H(+)</text>
        <dbReference type="Rhea" id="RHEA:24284"/>
        <dbReference type="ChEBI" id="CHEBI:15378"/>
        <dbReference type="ChEBI" id="CHEBI:43474"/>
        <dbReference type="ChEBI" id="CHEBI:57535"/>
        <dbReference type="ChEBI" id="CHEBI:57783"/>
        <dbReference type="ChEBI" id="CHEBI:58349"/>
        <dbReference type="ChEBI" id="CHEBI:537519"/>
        <dbReference type="EC" id="1.2.1.11"/>
    </reaction>
</comment>
<feature type="binding site" evidence="16">
    <location>
        <begin position="10"/>
        <end position="13"/>
    </location>
    <ligand>
        <name>NADP(+)</name>
        <dbReference type="ChEBI" id="CHEBI:58349"/>
    </ligand>
</feature>
<evidence type="ECO:0000313" key="20">
    <source>
        <dbReference type="Proteomes" id="UP000264313"/>
    </source>
</evidence>
<evidence type="ECO:0000256" key="1">
    <source>
        <dbReference type="ARBA" id="ARBA00002492"/>
    </source>
</evidence>
<evidence type="ECO:0000256" key="14">
    <source>
        <dbReference type="ARBA" id="ARBA00023167"/>
    </source>
</evidence>
<dbReference type="GO" id="GO:0004073">
    <property type="term" value="F:aspartate-semialdehyde dehydrogenase activity"/>
    <property type="evidence" value="ECO:0007669"/>
    <property type="project" value="UniProtKB-UniRule"/>
</dbReference>
<comment type="pathway">
    <text evidence="4 16">Amino-acid biosynthesis; L-threonine biosynthesis; L-threonine from L-aspartate: step 2/5.</text>
</comment>
<dbReference type="SUPFAM" id="SSF55347">
    <property type="entry name" value="Glyceraldehyde-3-phosphate dehydrogenase-like, C-terminal domain"/>
    <property type="match status" value="1"/>
</dbReference>
<sequence>MLKVGFVGWRGMVGSVLMQRMLEENDFALIEPQFFTTSQVGGKGPNVGKETPALLDAKDVNALKAMDAIVSCQGGDYTTDIFPKLRAAGWSGHWIDAASTLRMESDAVIVLDPVNMHVIQDAYAHGNKNWVGGNCTVSLMLMALNGLFKADLVEWATSMTYQAASGAGAQNMRELLNQMGEAHRVASDFLKDPASAILDIDREVAGTLRDERFPTAQFGVPLAGSLIPWIDKDLGNGQSKEEWKGGVETNKILGREANPVLIDGLCVRIGAMRCHSQALTIKLKKDVPIDEISQMLAEANQWAKVIPNEREVSMRELTPAAVTGTLITPVGRLRKLNMGNDYLSAFTVGDQLLWGAAEPLRRMLRILIEK</sequence>
<comment type="pathway">
    <text evidence="3 16">Amino-acid biosynthesis; L-lysine biosynthesis via DAP pathway; (S)-tetrahydrodipicolinate from L-aspartate: step 2/4.</text>
</comment>
<feature type="binding site" evidence="16">
    <location>
        <position position="162"/>
    </location>
    <ligand>
        <name>substrate</name>
    </ligand>
</feature>
<feature type="binding site" evidence="16">
    <location>
        <position position="351"/>
    </location>
    <ligand>
        <name>NADP(+)</name>
        <dbReference type="ChEBI" id="CHEBI:58349"/>
    </ligand>
</feature>
<evidence type="ECO:0000256" key="4">
    <source>
        <dbReference type="ARBA" id="ARBA00005097"/>
    </source>
</evidence>
<dbReference type="GO" id="GO:0019877">
    <property type="term" value="P:diaminopimelate biosynthetic process"/>
    <property type="evidence" value="ECO:0007669"/>
    <property type="project" value="UniProtKB-UniRule"/>
</dbReference>
<evidence type="ECO:0000256" key="3">
    <source>
        <dbReference type="ARBA" id="ARBA00005076"/>
    </source>
</evidence>
<dbReference type="PANTHER" id="PTHR46278:SF4">
    <property type="entry name" value="ASPARTATE-SEMIALDEHYDE DEHYDROGENASE"/>
    <property type="match status" value="1"/>
</dbReference>
<feature type="active site" description="Acyl-thioester intermediate" evidence="16 17">
    <location>
        <position position="135"/>
    </location>
</feature>
<comment type="function">
    <text evidence="1 16">Catalyzes the NADPH-dependent formation of L-aspartate-semialdehyde (L-ASA) by the reductive dephosphorylation of L-aspartyl-4-phosphate.</text>
</comment>
<evidence type="ECO:0000256" key="6">
    <source>
        <dbReference type="ARBA" id="ARBA00011738"/>
    </source>
</evidence>
<dbReference type="InterPro" id="IPR012080">
    <property type="entry name" value="Asp_semialdehyde_DH"/>
</dbReference>
<dbReference type="GO" id="GO:0071266">
    <property type="term" value="P:'de novo' L-methionine biosynthetic process"/>
    <property type="evidence" value="ECO:0007669"/>
    <property type="project" value="UniProtKB-UniRule"/>
</dbReference>
<dbReference type="PROSITE" id="PS01103">
    <property type="entry name" value="ASD"/>
    <property type="match status" value="1"/>
</dbReference>
<dbReference type="InterPro" id="IPR000534">
    <property type="entry name" value="Semialdehyde_DH_NAD-bd"/>
</dbReference>
<comment type="similarity">
    <text evidence="5 16">Belongs to the aspartate-semialdehyde dehydrogenase family.</text>
</comment>
<evidence type="ECO:0000256" key="9">
    <source>
        <dbReference type="ARBA" id="ARBA00022697"/>
    </source>
</evidence>
<dbReference type="InterPro" id="IPR000319">
    <property type="entry name" value="Asp-semialdehyde_DH_CS"/>
</dbReference>
<evidence type="ECO:0000256" key="10">
    <source>
        <dbReference type="ARBA" id="ARBA00022857"/>
    </source>
</evidence>
<dbReference type="GO" id="GO:0046983">
    <property type="term" value="F:protein dimerization activity"/>
    <property type="evidence" value="ECO:0007669"/>
    <property type="project" value="InterPro"/>
</dbReference>
<evidence type="ECO:0000313" key="19">
    <source>
        <dbReference type="EMBL" id="HBA09405.1"/>
    </source>
</evidence>
<dbReference type="PIRSF" id="PIRSF000148">
    <property type="entry name" value="ASA_dh"/>
    <property type="match status" value="1"/>
</dbReference>
<dbReference type="Pfam" id="PF01118">
    <property type="entry name" value="Semialdhyde_dh"/>
    <property type="match status" value="1"/>
</dbReference>
<dbReference type="CDD" id="cd02314">
    <property type="entry name" value="VcASADH1_like_N"/>
    <property type="match status" value="1"/>
</dbReference>
<dbReference type="SUPFAM" id="SSF51735">
    <property type="entry name" value="NAD(P)-binding Rossmann-fold domains"/>
    <property type="match status" value="1"/>
</dbReference>
<dbReference type="InterPro" id="IPR036291">
    <property type="entry name" value="NAD(P)-bd_dom_sf"/>
</dbReference>
<dbReference type="NCBIfam" id="TIGR01745">
    <property type="entry name" value="asd_gamma"/>
    <property type="match status" value="1"/>
</dbReference>
<comment type="subunit">
    <text evidence="6 16">Homodimer.</text>
</comment>
<keyword evidence="8 16" id="KW-0028">Amino-acid biosynthesis</keyword>
<keyword evidence="10 16" id="KW-0521">NADP</keyword>
<evidence type="ECO:0000256" key="17">
    <source>
        <dbReference type="PIRSR" id="PIRSR000148-1"/>
    </source>
</evidence>
<evidence type="ECO:0000256" key="13">
    <source>
        <dbReference type="ARBA" id="ARBA00023154"/>
    </source>
</evidence>
<feature type="binding site" evidence="16">
    <location>
        <begin position="165"/>
        <end position="166"/>
    </location>
    <ligand>
        <name>NADP(+)</name>
        <dbReference type="ChEBI" id="CHEBI:58349"/>
    </ligand>
</feature>
<comment type="pathway">
    <text evidence="2 16">Amino-acid biosynthesis; L-methionine biosynthesis via de novo pathway; L-homoserine from L-aspartate: step 2/3.</text>
</comment>
<dbReference type="GO" id="GO:0009088">
    <property type="term" value="P:threonine biosynthetic process"/>
    <property type="evidence" value="ECO:0007669"/>
    <property type="project" value="UniProtKB-UniRule"/>
</dbReference>
<dbReference type="AlphaFoldDB" id="A0A351RBI4"/>
<protein>
    <recommendedName>
        <fullName evidence="7 16">Aspartate-semialdehyde dehydrogenase</fullName>
        <shortName evidence="16">ASA dehydrogenase</shortName>
        <shortName evidence="16">ASADH</shortName>
        <ecNumber evidence="7 16">1.2.1.11</ecNumber>
    </recommendedName>
    <alternativeName>
        <fullName evidence="16">Aspartate-beta-semialdehyde dehydrogenase</fullName>
    </alternativeName>
</protein>
<feature type="domain" description="Semialdehyde dehydrogenase NAD-binding" evidence="18">
    <location>
        <begin position="3"/>
        <end position="122"/>
    </location>
</feature>
<accession>A0A351RBI4</accession>
<feature type="binding site" evidence="16">
    <location>
        <position position="241"/>
    </location>
    <ligand>
        <name>substrate</name>
    </ligand>
</feature>
<evidence type="ECO:0000256" key="11">
    <source>
        <dbReference type="ARBA" id="ARBA00022915"/>
    </source>
</evidence>
<dbReference type="GO" id="GO:0051287">
    <property type="term" value="F:NAD binding"/>
    <property type="evidence" value="ECO:0007669"/>
    <property type="project" value="InterPro"/>
</dbReference>
<dbReference type="InterPro" id="IPR012280">
    <property type="entry name" value="Semialdhyde_DH_dimer_dom"/>
</dbReference>
<keyword evidence="13 16" id="KW-0457">Lysine biosynthesis</keyword>
<dbReference type="UniPathway" id="UPA00051">
    <property type="reaction ID" value="UER00464"/>
</dbReference>
<dbReference type="EC" id="1.2.1.11" evidence="7 16"/>
<reference evidence="19 20" key="1">
    <citation type="journal article" date="2018" name="Nat. Biotechnol.">
        <title>A standardized bacterial taxonomy based on genome phylogeny substantially revises the tree of life.</title>
        <authorList>
            <person name="Parks D.H."/>
            <person name="Chuvochina M."/>
            <person name="Waite D.W."/>
            <person name="Rinke C."/>
            <person name="Skarshewski A."/>
            <person name="Chaumeil P.A."/>
            <person name="Hugenholtz P."/>
        </authorList>
    </citation>
    <scope>NUCLEOTIDE SEQUENCE [LARGE SCALE GENOMIC DNA]</scope>
    <source>
        <strain evidence="19">UBA9958</strain>
    </source>
</reference>
<evidence type="ECO:0000256" key="12">
    <source>
        <dbReference type="ARBA" id="ARBA00023002"/>
    </source>
</evidence>
<organism evidence="19 20">
    <name type="scientific">Methylotenera mobilis</name>
    <dbReference type="NCBI Taxonomy" id="359408"/>
    <lineage>
        <taxon>Bacteria</taxon>
        <taxon>Pseudomonadati</taxon>
        <taxon>Pseudomonadota</taxon>
        <taxon>Betaproteobacteria</taxon>
        <taxon>Nitrosomonadales</taxon>
        <taxon>Methylophilaceae</taxon>
        <taxon>Methylotenera</taxon>
    </lineage>
</organism>
<dbReference type="NCBIfam" id="NF005144">
    <property type="entry name" value="PRK06598.1"/>
    <property type="match status" value="1"/>
</dbReference>
<keyword evidence="9 16" id="KW-0791">Threonine biosynthesis</keyword>
<evidence type="ECO:0000256" key="7">
    <source>
        <dbReference type="ARBA" id="ARBA00013120"/>
    </source>
</evidence>
<feature type="active site" description="Proton acceptor" evidence="16 17">
    <location>
        <position position="275"/>
    </location>
</feature>
<dbReference type="STRING" id="1132855.GCA_000384255_01745"/>
<feature type="binding site" evidence="16">
    <location>
        <position position="244"/>
    </location>
    <ligand>
        <name>phosphate</name>
        <dbReference type="ChEBI" id="CHEBI:43474"/>
    </ligand>
</feature>
<comment type="caution">
    <text evidence="16">Lacks conserved residue(s) required for the propagation of feature annotation.</text>
</comment>
<dbReference type="PANTHER" id="PTHR46278">
    <property type="entry name" value="DEHYDROGENASE, PUTATIVE-RELATED"/>
    <property type="match status" value="1"/>
</dbReference>
<feature type="binding site" evidence="16">
    <location>
        <position position="102"/>
    </location>
    <ligand>
        <name>phosphate</name>
        <dbReference type="ChEBI" id="CHEBI:43474"/>
    </ligand>
</feature>
<name>A0A351RBI4_9PROT</name>
<dbReference type="GO" id="GO:0009097">
    <property type="term" value="P:isoleucine biosynthetic process"/>
    <property type="evidence" value="ECO:0007669"/>
    <property type="project" value="InterPro"/>
</dbReference>
<evidence type="ECO:0000256" key="5">
    <source>
        <dbReference type="ARBA" id="ARBA00010584"/>
    </source>
</evidence>
<dbReference type="UniPathway" id="UPA00050">
    <property type="reaction ID" value="UER00463"/>
</dbReference>
<dbReference type="GO" id="GO:0009089">
    <property type="term" value="P:lysine biosynthetic process via diaminopimelate"/>
    <property type="evidence" value="ECO:0007669"/>
    <property type="project" value="UniProtKB-UniRule"/>
</dbReference>
<dbReference type="EMBL" id="DNAA01000181">
    <property type="protein sequence ID" value="HBA09405.1"/>
    <property type="molecule type" value="Genomic_DNA"/>
</dbReference>
<dbReference type="InterPro" id="IPR011534">
    <property type="entry name" value="Asp_ADH_gamma-type"/>
</dbReference>